<sequence length="227" mass="24816">MFTLKAYFGEYAYIDESLCSHTPAQAKRVVHVNLYNETARREKGKPYDAKSVMQNFGFGGHGVTGWQVIADTNILEIGLAKETPYINMVGFDIHQGLNTFKTIHPAPNDADVLRLRAIHLPADISSDNIADGLRQSAGAFGNVISVALYGLISTASAASLQGRDRPFFHEGKADIFIQTGFTSNLDGKGKVALIPEATTLAIDIQGYQIVVPIEWDRVNDLCSRSRS</sequence>
<keyword evidence="2" id="KW-1185">Reference proteome</keyword>
<protein>
    <submittedName>
        <fullName evidence="1">Uncharacterized protein</fullName>
    </submittedName>
</protein>
<gene>
    <name evidence="1" type="ORF">DFQ27_002840</name>
</gene>
<name>A0A9P6QKR3_9FUNG</name>
<reference evidence="1" key="1">
    <citation type="journal article" date="2020" name="Fungal Divers.">
        <title>Resolving the Mortierellaceae phylogeny through synthesis of multi-gene phylogenetics and phylogenomics.</title>
        <authorList>
            <person name="Vandepol N."/>
            <person name="Liber J."/>
            <person name="Desiro A."/>
            <person name="Na H."/>
            <person name="Kennedy M."/>
            <person name="Barry K."/>
            <person name="Grigoriev I.V."/>
            <person name="Miller A.N."/>
            <person name="O'Donnell K."/>
            <person name="Stajich J.E."/>
            <person name="Bonito G."/>
        </authorList>
    </citation>
    <scope>NUCLEOTIDE SEQUENCE</scope>
    <source>
        <strain evidence="1">BC1065</strain>
    </source>
</reference>
<proteinExistence type="predicted"/>
<comment type="caution">
    <text evidence="1">The sequence shown here is derived from an EMBL/GenBank/DDBJ whole genome shotgun (WGS) entry which is preliminary data.</text>
</comment>
<evidence type="ECO:0000313" key="2">
    <source>
        <dbReference type="Proteomes" id="UP000807716"/>
    </source>
</evidence>
<dbReference type="Proteomes" id="UP000807716">
    <property type="component" value="Unassembled WGS sequence"/>
</dbReference>
<accession>A0A9P6QKR3</accession>
<dbReference type="AlphaFoldDB" id="A0A9P6QKR3"/>
<organism evidence="1 2">
    <name type="scientific">Actinomortierella ambigua</name>
    <dbReference type="NCBI Taxonomy" id="1343610"/>
    <lineage>
        <taxon>Eukaryota</taxon>
        <taxon>Fungi</taxon>
        <taxon>Fungi incertae sedis</taxon>
        <taxon>Mucoromycota</taxon>
        <taxon>Mortierellomycotina</taxon>
        <taxon>Mortierellomycetes</taxon>
        <taxon>Mortierellales</taxon>
        <taxon>Mortierellaceae</taxon>
        <taxon>Actinomortierella</taxon>
    </lineage>
</organism>
<dbReference type="EMBL" id="JAAAJB010000021">
    <property type="protein sequence ID" value="KAG0269619.1"/>
    <property type="molecule type" value="Genomic_DNA"/>
</dbReference>
<evidence type="ECO:0000313" key="1">
    <source>
        <dbReference type="EMBL" id="KAG0269619.1"/>
    </source>
</evidence>